<dbReference type="InterPro" id="IPR050328">
    <property type="entry name" value="Dev_Immune_Receptor"/>
</dbReference>
<dbReference type="InterPro" id="IPR003591">
    <property type="entry name" value="Leu-rich_rpt_typical-subtyp"/>
</dbReference>
<evidence type="ECO:0000256" key="4">
    <source>
        <dbReference type="SAM" id="SignalP"/>
    </source>
</evidence>
<feature type="signal peptide" evidence="4">
    <location>
        <begin position="1"/>
        <end position="19"/>
    </location>
</feature>
<dbReference type="InterPro" id="IPR032675">
    <property type="entry name" value="LRR_dom_sf"/>
</dbReference>
<proteinExistence type="predicted"/>
<dbReference type="PANTHER" id="PTHR24373:SF392">
    <property type="entry name" value="NEPHROCAN"/>
    <property type="match status" value="1"/>
</dbReference>
<dbReference type="Gene3D" id="3.80.10.10">
    <property type="entry name" value="Ribonuclease Inhibitor"/>
    <property type="match status" value="2"/>
</dbReference>
<evidence type="ECO:0000313" key="6">
    <source>
        <dbReference type="Proteomes" id="UP000051574"/>
    </source>
</evidence>
<comment type="caution">
    <text evidence="5">The sequence shown here is derived from an EMBL/GenBank/DDBJ whole genome shotgun (WGS) entry which is preliminary data.</text>
</comment>
<protein>
    <submittedName>
        <fullName evidence="5">Uncharacterized protein</fullName>
    </submittedName>
</protein>
<keyword evidence="1" id="KW-0433">Leucine-rich repeat</keyword>
<evidence type="ECO:0000256" key="1">
    <source>
        <dbReference type="ARBA" id="ARBA00022614"/>
    </source>
</evidence>
<accession>A0A0T6B8L7</accession>
<dbReference type="Proteomes" id="UP000051574">
    <property type="component" value="Unassembled WGS sequence"/>
</dbReference>
<sequence length="263" mass="29863">MLHLILTIFCAVLIGKTLSDDVTPFCKFCACTNAPHNPDVDCSSSIIRSALYNKELWFNEESNSSYSISSLSLQNSDLTVLNETFPETNLKVLDLSFNRITNISNGVFVNIEDMEELILSNNKLQNIGPDVFRGLRLEGFDYPLRSLRILRLDYNELHTLNPDVFQHVDRDIKVLSLSHNPFKVLDQQTVIAITSIVTLEELDISYTELKDLPQYFLHTPQYLKKLDLSGNQMTKIPETLEDAHVLEELVMDGNPIANLTKEA</sequence>
<organism evidence="5 6">
    <name type="scientific">Oryctes borbonicus</name>
    <dbReference type="NCBI Taxonomy" id="1629725"/>
    <lineage>
        <taxon>Eukaryota</taxon>
        <taxon>Metazoa</taxon>
        <taxon>Ecdysozoa</taxon>
        <taxon>Arthropoda</taxon>
        <taxon>Hexapoda</taxon>
        <taxon>Insecta</taxon>
        <taxon>Pterygota</taxon>
        <taxon>Neoptera</taxon>
        <taxon>Endopterygota</taxon>
        <taxon>Coleoptera</taxon>
        <taxon>Polyphaga</taxon>
        <taxon>Scarabaeiformia</taxon>
        <taxon>Scarabaeidae</taxon>
        <taxon>Dynastinae</taxon>
        <taxon>Oryctes</taxon>
    </lineage>
</organism>
<dbReference type="SMART" id="SM00369">
    <property type="entry name" value="LRR_TYP"/>
    <property type="match status" value="4"/>
</dbReference>
<keyword evidence="2 4" id="KW-0732">Signal</keyword>
<feature type="chain" id="PRO_5006668457" evidence="4">
    <location>
        <begin position="20"/>
        <end position="263"/>
    </location>
</feature>
<gene>
    <name evidence="5" type="ORF">AMK59_3472</name>
</gene>
<name>A0A0T6B8L7_9SCAR</name>
<dbReference type="Pfam" id="PF13855">
    <property type="entry name" value="LRR_8"/>
    <property type="match status" value="2"/>
</dbReference>
<evidence type="ECO:0000256" key="3">
    <source>
        <dbReference type="ARBA" id="ARBA00022737"/>
    </source>
</evidence>
<dbReference type="InterPro" id="IPR001611">
    <property type="entry name" value="Leu-rich_rpt"/>
</dbReference>
<dbReference type="AlphaFoldDB" id="A0A0T6B8L7"/>
<dbReference type="PROSITE" id="PS51450">
    <property type="entry name" value="LRR"/>
    <property type="match status" value="2"/>
</dbReference>
<evidence type="ECO:0000256" key="2">
    <source>
        <dbReference type="ARBA" id="ARBA00022729"/>
    </source>
</evidence>
<dbReference type="EMBL" id="LJIG01009196">
    <property type="protein sequence ID" value="KRT83563.1"/>
    <property type="molecule type" value="Genomic_DNA"/>
</dbReference>
<dbReference type="PANTHER" id="PTHR24373">
    <property type="entry name" value="SLIT RELATED LEUCINE-RICH REPEAT NEURONAL PROTEIN"/>
    <property type="match status" value="1"/>
</dbReference>
<dbReference type="SUPFAM" id="SSF52058">
    <property type="entry name" value="L domain-like"/>
    <property type="match status" value="1"/>
</dbReference>
<reference evidence="5 6" key="1">
    <citation type="submission" date="2015-09" db="EMBL/GenBank/DDBJ databases">
        <title>Draft genome of the scarab beetle Oryctes borbonicus.</title>
        <authorList>
            <person name="Meyer J.M."/>
            <person name="Markov G.V."/>
            <person name="Baskaran P."/>
            <person name="Herrmann M."/>
            <person name="Sommer R.J."/>
            <person name="Roedelsperger C."/>
        </authorList>
    </citation>
    <scope>NUCLEOTIDE SEQUENCE [LARGE SCALE GENOMIC DNA]</scope>
    <source>
        <strain evidence="5">OB123</strain>
        <tissue evidence="5">Whole animal</tissue>
    </source>
</reference>
<keyword evidence="3" id="KW-0677">Repeat</keyword>
<dbReference type="OrthoDB" id="72369at2759"/>
<evidence type="ECO:0000313" key="5">
    <source>
        <dbReference type="EMBL" id="KRT83563.1"/>
    </source>
</evidence>
<keyword evidence="6" id="KW-1185">Reference proteome</keyword>